<keyword evidence="4" id="KW-0808">Transferase</keyword>
<evidence type="ECO:0000256" key="1">
    <source>
        <dbReference type="SAM" id="MobiDB-lite"/>
    </source>
</evidence>
<keyword evidence="4" id="KW-0012">Acyltransferase</keyword>
<dbReference type="PANTHER" id="PTHR23028">
    <property type="entry name" value="ACETYLTRANSFERASE"/>
    <property type="match status" value="1"/>
</dbReference>
<reference evidence="4 5" key="1">
    <citation type="submission" date="2020-05" db="EMBL/GenBank/DDBJ databases">
        <title>Identification and distribution of gene clusters putatively required for synthesis of sphingolipid metabolism inhibitors in phylogenetically diverse species of the filamentous fungus Fusarium.</title>
        <authorList>
            <person name="Kim H.-S."/>
            <person name="Busman M."/>
            <person name="Brown D.W."/>
            <person name="Divon H."/>
            <person name="Uhlig S."/>
            <person name="Proctor R.H."/>
        </authorList>
    </citation>
    <scope>NUCLEOTIDE SEQUENCE [LARGE SCALE GENOMIC DNA]</scope>
    <source>
        <strain evidence="4 5">NRRL 25211</strain>
    </source>
</reference>
<dbReference type="GO" id="GO:0016747">
    <property type="term" value="F:acyltransferase activity, transferring groups other than amino-acyl groups"/>
    <property type="evidence" value="ECO:0007669"/>
    <property type="project" value="InterPro"/>
</dbReference>
<feature type="transmembrane region" description="Helical" evidence="2">
    <location>
        <begin position="88"/>
        <end position="108"/>
    </location>
</feature>
<evidence type="ECO:0000313" key="5">
    <source>
        <dbReference type="Proteomes" id="UP000544095"/>
    </source>
</evidence>
<feature type="transmembrane region" description="Helical" evidence="2">
    <location>
        <begin position="292"/>
        <end position="316"/>
    </location>
</feature>
<feature type="transmembrane region" description="Helical" evidence="2">
    <location>
        <begin position="374"/>
        <end position="395"/>
    </location>
</feature>
<feature type="transmembrane region" description="Helical" evidence="2">
    <location>
        <begin position="148"/>
        <end position="166"/>
    </location>
</feature>
<protein>
    <submittedName>
        <fullName evidence="4">Acyltransferase</fullName>
    </submittedName>
</protein>
<proteinExistence type="predicted"/>
<dbReference type="InterPro" id="IPR050879">
    <property type="entry name" value="Acyltransferase_3"/>
</dbReference>
<accession>A0A8H5NX03</accession>
<keyword evidence="2" id="KW-0812">Transmembrane</keyword>
<keyword evidence="5" id="KW-1185">Reference proteome</keyword>
<comment type="caution">
    <text evidence="4">The sequence shown here is derived from an EMBL/GenBank/DDBJ whole genome shotgun (WGS) entry which is preliminary data.</text>
</comment>
<feature type="transmembrane region" description="Helical" evidence="2">
    <location>
        <begin position="242"/>
        <end position="269"/>
    </location>
</feature>
<evidence type="ECO:0000259" key="3">
    <source>
        <dbReference type="Pfam" id="PF01757"/>
    </source>
</evidence>
<dbReference type="Proteomes" id="UP000544095">
    <property type="component" value="Unassembled WGS sequence"/>
</dbReference>
<organism evidence="4 5">
    <name type="scientific">Fusarium pseudoanthophilum</name>
    <dbReference type="NCBI Taxonomy" id="48495"/>
    <lineage>
        <taxon>Eukaryota</taxon>
        <taxon>Fungi</taxon>
        <taxon>Dikarya</taxon>
        <taxon>Ascomycota</taxon>
        <taxon>Pezizomycotina</taxon>
        <taxon>Sordariomycetes</taxon>
        <taxon>Hypocreomycetidae</taxon>
        <taxon>Hypocreales</taxon>
        <taxon>Nectriaceae</taxon>
        <taxon>Fusarium</taxon>
        <taxon>Fusarium fujikuroi species complex</taxon>
    </lineage>
</organism>
<feature type="domain" description="Acyltransferase 3" evidence="3">
    <location>
        <begin position="38"/>
        <end position="394"/>
    </location>
</feature>
<feature type="region of interest" description="Disordered" evidence="1">
    <location>
        <begin position="1"/>
        <end position="33"/>
    </location>
</feature>
<dbReference type="InterPro" id="IPR002656">
    <property type="entry name" value="Acyl_transf_3_dom"/>
</dbReference>
<dbReference type="PANTHER" id="PTHR23028:SF125">
    <property type="entry name" value="ACYLTRANSFERASE"/>
    <property type="match status" value="1"/>
</dbReference>
<gene>
    <name evidence="4" type="ORF">FPANT_8912</name>
</gene>
<evidence type="ECO:0000313" key="4">
    <source>
        <dbReference type="EMBL" id="KAF5581439.1"/>
    </source>
</evidence>
<dbReference type="EMBL" id="JAAOAR010000469">
    <property type="protein sequence ID" value="KAF5581439.1"/>
    <property type="molecule type" value="Genomic_DNA"/>
</dbReference>
<feature type="transmembrane region" description="Helical" evidence="2">
    <location>
        <begin position="337"/>
        <end position="354"/>
    </location>
</feature>
<sequence>MNLPVDLTSSAQHTRDRGPAQPPSRSTRKEENVPTEIPYLDGLRGFASLLVYIHHHVLWAHGSAHSVIERSFGYRQRYHFITLPFVRIFFNGGHFGTACLFVLSGYVLSIKILRFHNVPVQTSSSTLARKIQLLDHVRSAIIRRWFRLYLPLFSTTFAQITIVHLWKLPVSSFEPKATYIREIGALISEFLDFSFIFNRTASPWLTYNDHLWSVPMEFQGSLVTLLLLLVVYGVSPYQRMAVYVVFITYFLVLVTDGWHCAFFIAGASIRDWETWSQMESHVLFTSKTTSRFVSNTLVILGLYLGGVPTCVTTKCFRMNPGWQYLSGLSRIVRCDPKWIYLFLGSTLFFSSLRHTWLKKAVESGVFRGLATMSYALYLTHGPVIQIFADFLYSLVGWPYGYRKIAHESFVSFQSARSLTSRDFANNG</sequence>
<keyword evidence="2" id="KW-0472">Membrane</keyword>
<dbReference type="Pfam" id="PF01757">
    <property type="entry name" value="Acyl_transf_3"/>
    <property type="match status" value="1"/>
</dbReference>
<keyword evidence="2" id="KW-1133">Transmembrane helix</keyword>
<dbReference type="AlphaFoldDB" id="A0A8H5NX03"/>
<feature type="transmembrane region" description="Helical" evidence="2">
    <location>
        <begin position="218"/>
        <end position="235"/>
    </location>
</feature>
<name>A0A8H5NX03_9HYPO</name>
<evidence type="ECO:0000256" key="2">
    <source>
        <dbReference type="SAM" id="Phobius"/>
    </source>
</evidence>